<dbReference type="Proteomes" id="UP000013242">
    <property type="component" value="Unassembled WGS sequence"/>
</dbReference>
<accession>M8DSK3</accession>
<comment type="subcellular location">
    <subcellularLocation>
        <location evidence="1">Cell membrane</location>
        <topology evidence="1">Multi-pass membrane protein</topology>
    </subcellularLocation>
</comment>
<evidence type="ECO:0000313" key="11">
    <source>
        <dbReference type="EMBL" id="EMT39486.1"/>
    </source>
</evidence>
<feature type="transmembrane region" description="Helical" evidence="9">
    <location>
        <begin position="347"/>
        <end position="367"/>
    </location>
</feature>
<dbReference type="GO" id="GO:0009401">
    <property type="term" value="P:phosphoenolpyruvate-dependent sugar phosphotransferase system"/>
    <property type="evidence" value="ECO:0007669"/>
    <property type="project" value="InterPro"/>
</dbReference>
<evidence type="ECO:0000259" key="10">
    <source>
        <dbReference type="PROSITE" id="PS51105"/>
    </source>
</evidence>
<protein>
    <recommendedName>
        <fullName evidence="8">Permease IIC component</fullName>
    </recommendedName>
</protein>
<evidence type="ECO:0000256" key="2">
    <source>
        <dbReference type="ARBA" id="ARBA00022448"/>
    </source>
</evidence>
<gene>
    <name evidence="11" type="ORF">TthWC1_0921</name>
</gene>
<feature type="transmembrane region" description="Helical" evidence="9">
    <location>
        <begin position="115"/>
        <end position="133"/>
    </location>
</feature>
<feature type="transmembrane region" description="Helical" evidence="9">
    <location>
        <begin position="186"/>
        <end position="213"/>
    </location>
</feature>
<dbReference type="InterPro" id="IPR003352">
    <property type="entry name" value="PTS_EIIC"/>
</dbReference>
<dbReference type="PROSITE" id="PS51105">
    <property type="entry name" value="PTS_EIIC_TYPE_3"/>
    <property type="match status" value="1"/>
</dbReference>
<keyword evidence="5 9" id="KW-0812">Transmembrane</keyword>
<keyword evidence="7 8" id="KW-0472">Membrane</keyword>
<feature type="transmembrane region" description="Helical" evidence="9">
    <location>
        <begin position="374"/>
        <end position="392"/>
    </location>
</feature>
<dbReference type="EMBL" id="AMYG01000027">
    <property type="protein sequence ID" value="EMT39486.1"/>
    <property type="molecule type" value="Genomic_DNA"/>
</dbReference>
<dbReference type="GO" id="GO:0008982">
    <property type="term" value="F:protein-N(PI)-phosphohistidine-sugar phosphotransferase activity"/>
    <property type="evidence" value="ECO:0007669"/>
    <property type="project" value="UniProtKB-UniRule"/>
</dbReference>
<feature type="transmembrane region" description="Helical" evidence="9">
    <location>
        <begin position="233"/>
        <end position="255"/>
    </location>
</feature>
<evidence type="ECO:0000256" key="4">
    <source>
        <dbReference type="ARBA" id="ARBA00022597"/>
    </source>
</evidence>
<keyword evidence="6 9" id="KW-1133">Transmembrane helix</keyword>
<evidence type="ECO:0000313" key="12">
    <source>
        <dbReference type="Proteomes" id="UP000013242"/>
    </source>
</evidence>
<evidence type="ECO:0000256" key="6">
    <source>
        <dbReference type="ARBA" id="ARBA00022989"/>
    </source>
</evidence>
<evidence type="ECO:0000256" key="8">
    <source>
        <dbReference type="PIRNR" id="PIRNR006351"/>
    </source>
</evidence>
<reference evidence="11 12" key="1">
    <citation type="journal article" date="2013" name="PLoS ONE">
        <title>Genomic Evaluation of Thermoanaerobacter spp. for the Construction of Designer Co-Cultures to Improve Lignocellulosic Biofuel Production.</title>
        <authorList>
            <person name="Verbeke T.J."/>
            <person name="Zhang X."/>
            <person name="Henrissat B."/>
            <person name="Spicer V."/>
            <person name="Rydzak T."/>
            <person name="Krokhin O.V."/>
            <person name="Fristensky B."/>
            <person name="Levin D.B."/>
            <person name="Sparling R."/>
        </authorList>
    </citation>
    <scope>NUCLEOTIDE SEQUENCE [LARGE SCALE GENOMIC DNA]</scope>
    <source>
        <strain evidence="11 12">WC1</strain>
    </source>
</reference>
<evidence type="ECO:0000256" key="3">
    <source>
        <dbReference type="ARBA" id="ARBA00022475"/>
    </source>
</evidence>
<dbReference type="AlphaFoldDB" id="M8DSK3"/>
<dbReference type="Pfam" id="PF02378">
    <property type="entry name" value="PTS_EIIC"/>
    <property type="match status" value="1"/>
</dbReference>
<comment type="function">
    <text evidence="8">The phosphoenolpyruvate-dependent sugar phosphotransferase system (PTS), a major carbohydrate active -transport system, catalyzes the phosphorylation of incoming sugar substrates concomitant with their translocation across the cell membrane.</text>
</comment>
<dbReference type="PIRSF" id="PIRSF006351">
    <property type="entry name" value="PTS_EIIC-Cellobiose"/>
    <property type="match status" value="1"/>
</dbReference>
<feature type="transmembrane region" description="Helical" evidence="9">
    <location>
        <begin position="34"/>
        <end position="52"/>
    </location>
</feature>
<keyword evidence="12" id="KW-1185">Reference proteome</keyword>
<evidence type="ECO:0000256" key="1">
    <source>
        <dbReference type="ARBA" id="ARBA00004651"/>
    </source>
</evidence>
<name>M8DSK3_THETY</name>
<feature type="transmembrane region" description="Helical" evidence="9">
    <location>
        <begin position="86"/>
        <end position="108"/>
    </location>
</feature>
<evidence type="ECO:0000256" key="7">
    <source>
        <dbReference type="ARBA" id="ARBA00023136"/>
    </source>
</evidence>
<comment type="caution">
    <text evidence="11">The sequence shown here is derived from an EMBL/GenBank/DDBJ whole genome shotgun (WGS) entry which is preliminary data.</text>
</comment>
<proteinExistence type="predicted"/>
<dbReference type="PANTHER" id="PTHR33989:SF4">
    <property type="entry name" value="PTS SYSTEM N,N'-DIACETYLCHITOBIOSE-SPECIFIC EIIC COMPONENT"/>
    <property type="match status" value="1"/>
</dbReference>
<dbReference type="InterPro" id="IPR051088">
    <property type="entry name" value="PTS_Sugar-EIIC/EIIB"/>
</dbReference>
<keyword evidence="3 8" id="KW-1003">Cell membrane</keyword>
<feature type="domain" description="PTS EIIC type-3" evidence="10">
    <location>
        <begin position="11"/>
        <end position="416"/>
    </location>
</feature>
<evidence type="ECO:0000256" key="9">
    <source>
        <dbReference type="SAM" id="Phobius"/>
    </source>
</evidence>
<feature type="transmembrane region" description="Helical" evidence="9">
    <location>
        <begin position="398"/>
        <end position="417"/>
    </location>
</feature>
<dbReference type="InterPro" id="IPR004501">
    <property type="entry name" value="PTS_EIIC_3"/>
</dbReference>
<feature type="transmembrane region" description="Helical" evidence="9">
    <location>
        <begin position="290"/>
        <end position="310"/>
    </location>
</feature>
<feature type="transmembrane region" description="Helical" evidence="9">
    <location>
        <begin position="145"/>
        <end position="165"/>
    </location>
</feature>
<dbReference type="NCBIfam" id="TIGR00410">
    <property type="entry name" value="lacE"/>
    <property type="match status" value="1"/>
</dbReference>
<keyword evidence="2 8" id="KW-0813">Transport</keyword>
<dbReference type="InterPro" id="IPR004796">
    <property type="entry name" value="PTS_IIC_cello"/>
</dbReference>
<dbReference type="HOGENOM" id="CLU_029688_1_0_9"/>
<dbReference type="PANTHER" id="PTHR33989">
    <property type="match status" value="1"/>
</dbReference>
<keyword evidence="4 8" id="KW-0762">Sugar transport</keyword>
<dbReference type="RefSeq" id="WP_004399746.1">
    <property type="nucleotide sequence ID" value="NZ_KB731281.1"/>
</dbReference>
<dbReference type="PATRIC" id="fig|1198630.3.peg.942"/>
<sequence length="440" mass="47954">MAFFERLNSTLEKYLMPIADVLANQRHVKAMRDGIVYSIPLTIVGGLTLIVANPPVSKDVVATNIFLKFMVAWRDWASANADAIRLPYNMTMGLLALFVAIGVAYHLARSYKMEPLSSSIISGATFLIISAPLKEGSLPVTYLDAKGLFTAIIVGLLSVEITRFLKSKGVTIKMPEGVPPAVSSSFDALIPLIINVLLFHFINLIILSISKMIIPQAILASLAPALNTLDSPLLIVVLALVAQLLWFVGIHGAAVVKTIRDPIALTYLAANAEAYLAGQPLPHIFTDTFWAYYMVLGGSGATLGLTLLYLKSKSKQLNAVGKVALLPALFNINEPVIFGTPMVLNPIMFIPFVFVEAINGVIAYYIIKWGLVRAAFATVPWTTPAPIGAFLATLDWRAVVLVLALLVLDAMLYYPFFKAYEKQLIKEESEKENSEAELKA</sequence>
<organism evidence="11 12">
    <name type="scientific">Thermoanaerobacter thermohydrosulfuricus WC1</name>
    <dbReference type="NCBI Taxonomy" id="1198630"/>
    <lineage>
        <taxon>Bacteria</taxon>
        <taxon>Bacillati</taxon>
        <taxon>Bacillota</taxon>
        <taxon>Clostridia</taxon>
        <taxon>Thermoanaerobacterales</taxon>
        <taxon>Thermoanaerobacteraceae</taxon>
        <taxon>Thermoanaerobacter</taxon>
    </lineage>
</organism>
<evidence type="ECO:0000256" key="5">
    <source>
        <dbReference type="ARBA" id="ARBA00022692"/>
    </source>
</evidence>
<dbReference type="GO" id="GO:0005886">
    <property type="term" value="C:plasma membrane"/>
    <property type="evidence" value="ECO:0007669"/>
    <property type="project" value="UniProtKB-SubCell"/>
</dbReference>